<evidence type="ECO:0000259" key="1">
    <source>
        <dbReference type="PROSITE" id="PS50181"/>
    </source>
</evidence>
<proteinExistence type="predicted"/>
<dbReference type="InterPro" id="IPR001810">
    <property type="entry name" value="F-box_dom"/>
</dbReference>
<protein>
    <recommendedName>
        <fullName evidence="1">F-box domain-containing protein</fullName>
    </recommendedName>
</protein>
<dbReference type="Proteomes" id="UP000663889">
    <property type="component" value="Unassembled WGS sequence"/>
</dbReference>
<accession>A0A815W9X3</accession>
<organism evidence="2 4">
    <name type="scientific">Rotaria sordida</name>
    <dbReference type="NCBI Taxonomy" id="392033"/>
    <lineage>
        <taxon>Eukaryota</taxon>
        <taxon>Metazoa</taxon>
        <taxon>Spiralia</taxon>
        <taxon>Gnathifera</taxon>
        <taxon>Rotifera</taxon>
        <taxon>Eurotatoria</taxon>
        <taxon>Bdelloidea</taxon>
        <taxon>Philodinida</taxon>
        <taxon>Philodinidae</taxon>
        <taxon>Rotaria</taxon>
    </lineage>
</organism>
<reference evidence="2" key="1">
    <citation type="submission" date="2021-02" db="EMBL/GenBank/DDBJ databases">
        <authorList>
            <person name="Nowell W R."/>
        </authorList>
    </citation>
    <scope>NUCLEOTIDE SEQUENCE</scope>
</reference>
<dbReference type="Proteomes" id="UP000663874">
    <property type="component" value="Unassembled WGS sequence"/>
</dbReference>
<sequence>MDTYTHIEDLSNEIFFEIFDYLHAIDIFTSFTSLNKRISSILQSIPLRIVVLYNHYRHQIDFLSSHLTFHAHQVISIEIYDKIHDYTSTISLLFNRHNFINLESCVMITNSSPTKLKNVIKQIKSLNKLVSFSIYEGKGSAISTNDKSDLIQIMLMHKSS</sequence>
<evidence type="ECO:0000313" key="2">
    <source>
        <dbReference type="EMBL" id="CAF1541129.1"/>
    </source>
</evidence>
<comment type="caution">
    <text evidence="2">The sequence shown here is derived from an EMBL/GenBank/DDBJ whole genome shotgun (WGS) entry which is preliminary data.</text>
</comment>
<feature type="domain" description="F-box" evidence="1">
    <location>
        <begin position="4"/>
        <end position="56"/>
    </location>
</feature>
<gene>
    <name evidence="3" type="ORF">FNK824_LOCUS39364</name>
    <name evidence="2" type="ORF">SEV965_LOCUS38135</name>
</gene>
<evidence type="ECO:0000313" key="3">
    <source>
        <dbReference type="EMBL" id="CAF4267999.1"/>
    </source>
</evidence>
<name>A0A815W9X3_9BILA</name>
<dbReference type="PROSITE" id="PS50181">
    <property type="entry name" value="FBOX"/>
    <property type="match status" value="1"/>
</dbReference>
<dbReference type="EMBL" id="CAJNOU010008811">
    <property type="protein sequence ID" value="CAF1541129.1"/>
    <property type="molecule type" value="Genomic_DNA"/>
</dbReference>
<dbReference type="EMBL" id="CAJOBE010025473">
    <property type="protein sequence ID" value="CAF4267999.1"/>
    <property type="molecule type" value="Genomic_DNA"/>
</dbReference>
<dbReference type="AlphaFoldDB" id="A0A815W9X3"/>
<evidence type="ECO:0000313" key="4">
    <source>
        <dbReference type="Proteomes" id="UP000663889"/>
    </source>
</evidence>